<feature type="transmembrane region" description="Helical" evidence="8">
    <location>
        <begin position="89"/>
        <end position="111"/>
    </location>
</feature>
<dbReference type="GO" id="GO:0008324">
    <property type="term" value="F:monoatomic cation transmembrane transporter activity"/>
    <property type="evidence" value="ECO:0007669"/>
    <property type="project" value="InterPro"/>
</dbReference>
<evidence type="ECO:0000256" key="4">
    <source>
        <dbReference type="ARBA" id="ARBA00022692"/>
    </source>
</evidence>
<dbReference type="AlphaFoldDB" id="A0A9D2VEU3"/>
<evidence type="ECO:0000256" key="7">
    <source>
        <dbReference type="ARBA" id="ARBA00023136"/>
    </source>
</evidence>
<dbReference type="Pfam" id="PF02386">
    <property type="entry name" value="TrkH"/>
    <property type="match status" value="1"/>
</dbReference>
<accession>A0A9D2VEU3</accession>
<dbReference type="InterPro" id="IPR003445">
    <property type="entry name" value="Cat_transpt"/>
</dbReference>
<dbReference type="Proteomes" id="UP000700248">
    <property type="component" value="Unassembled WGS sequence"/>
</dbReference>
<feature type="transmembrane region" description="Helical" evidence="8">
    <location>
        <begin position="239"/>
        <end position="260"/>
    </location>
</feature>
<protein>
    <submittedName>
        <fullName evidence="9">Potassium transporter</fullName>
    </submittedName>
    <submittedName>
        <fullName evidence="10">Trk system potassium uptake protein TrkH</fullName>
    </submittedName>
</protein>
<dbReference type="EMBL" id="DYTQ01000029">
    <property type="protein sequence ID" value="HJH23311.1"/>
    <property type="molecule type" value="Genomic_DNA"/>
</dbReference>
<reference evidence="10 12" key="1">
    <citation type="submission" date="2020-03" db="EMBL/GenBank/DDBJ databases">
        <title>Genomic Encyclopedia of Type Strains, Phase IV (KMG-IV): sequencing the most valuable type-strain genomes for metagenomic binning, comparative biology and taxonomic classification.</title>
        <authorList>
            <person name="Goeker M."/>
        </authorList>
    </citation>
    <scope>NUCLEOTIDE SEQUENCE [LARGE SCALE GENOMIC DNA]</scope>
    <source>
        <strain evidence="10 12">DSM 26613</strain>
    </source>
</reference>
<evidence type="ECO:0000256" key="2">
    <source>
        <dbReference type="ARBA" id="ARBA00022448"/>
    </source>
</evidence>
<evidence type="ECO:0000256" key="3">
    <source>
        <dbReference type="ARBA" id="ARBA00022475"/>
    </source>
</evidence>
<dbReference type="GO" id="GO:0005886">
    <property type="term" value="C:plasma membrane"/>
    <property type="evidence" value="ECO:0007669"/>
    <property type="project" value="UniProtKB-SubCell"/>
</dbReference>
<organism evidence="9 11">
    <name type="scientific">Paenalcaligenes hominis</name>
    <dbReference type="NCBI Taxonomy" id="643674"/>
    <lineage>
        <taxon>Bacteria</taxon>
        <taxon>Pseudomonadati</taxon>
        <taxon>Pseudomonadota</taxon>
        <taxon>Betaproteobacteria</taxon>
        <taxon>Burkholderiales</taxon>
        <taxon>Alcaligenaceae</taxon>
        <taxon>Paenalcaligenes</taxon>
    </lineage>
</organism>
<dbReference type="Proteomes" id="UP000783934">
    <property type="component" value="Unassembled WGS sequence"/>
</dbReference>
<dbReference type="RefSeq" id="WP_167660721.1">
    <property type="nucleotide sequence ID" value="NZ_BMCQ01000004.1"/>
</dbReference>
<reference evidence="9" key="3">
    <citation type="submission" date="2021-09" db="EMBL/GenBank/DDBJ databases">
        <authorList>
            <person name="Gilroy R."/>
        </authorList>
    </citation>
    <scope>NUCLEOTIDE SEQUENCE</scope>
    <source>
        <strain evidence="9">CHK175-13533</strain>
    </source>
</reference>
<feature type="transmembrane region" description="Helical" evidence="8">
    <location>
        <begin position="418"/>
        <end position="439"/>
    </location>
</feature>
<proteinExistence type="predicted"/>
<sequence>MADQKPVRSLRSLGPTNAPKANLHASPPLVLALGFLALIVLGTLLFKMPFSTKAPISWFDAFFTATSAVTVTGLMVIEPATVLTTTGQIIMTILVQIGGLGFVTFAVLAMLSLGKRISLKQQALALEAFNQTNVSKIKQTAFSVFKIAFSIQFITMIWLTIWWSKTYGLKHAAYLAYFHVTMAFNNAGISLYEHSLIGFVHDPISLLTISLMIALGGLGFPVIINLLNKRRWSLLSPYTKLILIGTAILNIVGFIAIWLFETGNPSTIGGLPLHEQAAASWLQIISSRTSGFIAMEPQQMETSSVLLIMLYMFIGGGSLSTASGIKLGTFIVLIAAVVSYLKHREEVVLMQRSVVPDTVQKSLSLVLITFSLFFIGLLLISLFDHLPLDSLMFEVMSAITTTGMSFGITAELSLPSQFVLTILMFAGRLGPLTLVYSLATRRRSRIRYPEMHFQVG</sequence>
<keyword evidence="3" id="KW-1003">Cell membrane</keyword>
<feature type="transmembrane region" description="Helical" evidence="8">
    <location>
        <begin position="204"/>
        <end position="227"/>
    </location>
</feature>
<evidence type="ECO:0000313" key="9">
    <source>
        <dbReference type="EMBL" id="HJH23311.1"/>
    </source>
</evidence>
<comment type="subcellular location">
    <subcellularLocation>
        <location evidence="1">Cell membrane</location>
        <topology evidence="1">Multi-pass membrane protein</topology>
    </subcellularLocation>
</comment>
<keyword evidence="2" id="KW-0813">Transport</keyword>
<evidence type="ECO:0000256" key="5">
    <source>
        <dbReference type="ARBA" id="ARBA00022989"/>
    </source>
</evidence>
<dbReference type="PANTHER" id="PTHR32024:SF1">
    <property type="entry name" value="KTR SYSTEM POTASSIUM UPTAKE PROTEIN B"/>
    <property type="match status" value="1"/>
</dbReference>
<reference evidence="9" key="2">
    <citation type="journal article" date="2021" name="PeerJ">
        <title>Extensive microbial diversity within the chicken gut microbiome revealed by metagenomics and culture.</title>
        <authorList>
            <person name="Gilroy R."/>
            <person name="Ravi A."/>
            <person name="Getino M."/>
            <person name="Pursley I."/>
            <person name="Horton D.L."/>
            <person name="Alikhan N.F."/>
            <person name="Baker D."/>
            <person name="Gharbi K."/>
            <person name="Hall N."/>
            <person name="Watson M."/>
            <person name="Adriaenssens E.M."/>
            <person name="Foster-Nyarko E."/>
            <person name="Jarju S."/>
            <person name="Secka A."/>
            <person name="Antonio M."/>
            <person name="Oren A."/>
            <person name="Chaudhuri R.R."/>
            <person name="La Ragione R."/>
            <person name="Hildebrand F."/>
            <person name="Pallen M.J."/>
        </authorList>
    </citation>
    <scope>NUCLEOTIDE SEQUENCE</scope>
    <source>
        <strain evidence="9">CHK175-13533</strain>
    </source>
</reference>
<feature type="transmembrane region" description="Helical" evidence="8">
    <location>
        <begin position="58"/>
        <end position="77"/>
    </location>
</feature>
<evidence type="ECO:0000256" key="1">
    <source>
        <dbReference type="ARBA" id="ARBA00004651"/>
    </source>
</evidence>
<keyword evidence="12" id="KW-1185">Reference proteome</keyword>
<feature type="transmembrane region" description="Helical" evidence="8">
    <location>
        <begin position="29"/>
        <end position="46"/>
    </location>
</feature>
<gene>
    <name evidence="10" type="ORF">GGR41_000784</name>
    <name evidence="9" type="ORF">K8U84_02010</name>
</gene>
<keyword evidence="7 8" id="KW-0472">Membrane</keyword>
<dbReference type="EMBL" id="JAATIZ010000001">
    <property type="protein sequence ID" value="NJB64563.1"/>
    <property type="molecule type" value="Genomic_DNA"/>
</dbReference>
<feature type="transmembrane region" description="Helical" evidence="8">
    <location>
        <begin position="144"/>
        <end position="163"/>
    </location>
</feature>
<evidence type="ECO:0000256" key="8">
    <source>
        <dbReference type="SAM" id="Phobius"/>
    </source>
</evidence>
<dbReference type="GO" id="GO:0030001">
    <property type="term" value="P:metal ion transport"/>
    <property type="evidence" value="ECO:0007669"/>
    <property type="project" value="UniProtKB-ARBA"/>
</dbReference>
<keyword evidence="4 8" id="KW-0812">Transmembrane</keyword>
<evidence type="ECO:0000313" key="11">
    <source>
        <dbReference type="Proteomes" id="UP000700248"/>
    </source>
</evidence>
<keyword evidence="6" id="KW-0406">Ion transport</keyword>
<feature type="transmembrane region" description="Helical" evidence="8">
    <location>
        <begin position="362"/>
        <end position="383"/>
    </location>
</feature>
<comment type="caution">
    <text evidence="9">The sequence shown here is derived from an EMBL/GenBank/DDBJ whole genome shotgun (WGS) entry which is preliminary data.</text>
</comment>
<evidence type="ECO:0000313" key="10">
    <source>
        <dbReference type="EMBL" id="NJB64563.1"/>
    </source>
</evidence>
<name>A0A9D2VEU3_9BURK</name>
<evidence type="ECO:0000256" key="6">
    <source>
        <dbReference type="ARBA" id="ARBA00023065"/>
    </source>
</evidence>
<dbReference type="PANTHER" id="PTHR32024">
    <property type="entry name" value="TRK SYSTEM POTASSIUM UPTAKE PROTEIN TRKG-RELATED"/>
    <property type="match status" value="1"/>
</dbReference>
<keyword evidence="5 8" id="KW-1133">Transmembrane helix</keyword>
<evidence type="ECO:0000313" key="12">
    <source>
        <dbReference type="Proteomes" id="UP000783934"/>
    </source>
</evidence>
<feature type="transmembrane region" description="Helical" evidence="8">
    <location>
        <begin position="308"/>
        <end position="341"/>
    </location>
</feature>